<sequence length="227" mass="27086">MLEAIFQFYNRNGDAIPLLMPLLCFLLFWKQLAKKELLLFFYCLISILFYVSTNFVANFYKNNAPMYHFFTLFEQWYVSYYILSKTAIVFPRKLYLVTNASFTIFWLFNIIFFEPLTHFNSNSINLSYLILMVLSMYYIYTLTTKDEILNFQRSPSFWIVSGLLIAFAINLMVYFMVKYYVLENHFSDGIKLLFFSGIATFLKCLLISIGLLFYRRENPIVISLYEN</sequence>
<dbReference type="RefSeq" id="WP_171608073.1">
    <property type="nucleotide sequence ID" value="NZ_WHPF01000007.1"/>
</dbReference>
<protein>
    <submittedName>
        <fullName evidence="2">Uncharacterized protein</fullName>
    </submittedName>
</protein>
<comment type="caution">
    <text evidence="2">The sequence shown here is derived from an EMBL/GenBank/DDBJ whole genome shotgun (WGS) entry which is preliminary data.</text>
</comment>
<keyword evidence="1" id="KW-0812">Transmembrane</keyword>
<feature type="transmembrane region" description="Helical" evidence="1">
    <location>
        <begin position="95"/>
        <end position="113"/>
    </location>
</feature>
<dbReference type="AlphaFoldDB" id="A0A8J8FEB2"/>
<feature type="transmembrane region" description="Helical" evidence="1">
    <location>
        <begin position="66"/>
        <end position="83"/>
    </location>
</feature>
<feature type="transmembrane region" description="Helical" evidence="1">
    <location>
        <begin position="125"/>
        <end position="143"/>
    </location>
</feature>
<feature type="transmembrane region" description="Helical" evidence="1">
    <location>
        <begin position="155"/>
        <end position="177"/>
    </location>
</feature>
<dbReference type="EMBL" id="WHPF01000007">
    <property type="protein sequence ID" value="NNV56140.1"/>
    <property type="molecule type" value="Genomic_DNA"/>
</dbReference>
<keyword evidence="1" id="KW-0472">Membrane</keyword>
<evidence type="ECO:0000313" key="2">
    <source>
        <dbReference type="EMBL" id="NNV56140.1"/>
    </source>
</evidence>
<feature type="transmembrane region" description="Helical" evidence="1">
    <location>
        <begin position="39"/>
        <end position="60"/>
    </location>
</feature>
<evidence type="ECO:0000256" key="1">
    <source>
        <dbReference type="SAM" id="Phobius"/>
    </source>
</evidence>
<evidence type="ECO:0000313" key="3">
    <source>
        <dbReference type="Proteomes" id="UP000598971"/>
    </source>
</evidence>
<dbReference type="Proteomes" id="UP000598971">
    <property type="component" value="Unassembled WGS sequence"/>
</dbReference>
<organism evidence="2 3">
    <name type="scientific">Limnovirga soli</name>
    <dbReference type="NCBI Taxonomy" id="2656915"/>
    <lineage>
        <taxon>Bacteria</taxon>
        <taxon>Pseudomonadati</taxon>
        <taxon>Bacteroidota</taxon>
        <taxon>Chitinophagia</taxon>
        <taxon>Chitinophagales</taxon>
        <taxon>Chitinophagaceae</taxon>
        <taxon>Limnovirga</taxon>
    </lineage>
</organism>
<keyword evidence="3" id="KW-1185">Reference proteome</keyword>
<gene>
    <name evidence="2" type="ORF">GD597_11775</name>
</gene>
<accession>A0A8J8FEB2</accession>
<keyword evidence="1" id="KW-1133">Transmembrane helix</keyword>
<name>A0A8J8FEB2_9BACT</name>
<proteinExistence type="predicted"/>
<feature type="transmembrane region" description="Helical" evidence="1">
    <location>
        <begin position="192"/>
        <end position="214"/>
    </location>
</feature>
<feature type="transmembrane region" description="Helical" evidence="1">
    <location>
        <begin position="15"/>
        <end position="32"/>
    </location>
</feature>
<reference evidence="2" key="1">
    <citation type="submission" date="2019-10" db="EMBL/GenBank/DDBJ databases">
        <title>Draft genome sequence of Panacibacter sp. KCS-6.</title>
        <authorList>
            <person name="Yim K.J."/>
        </authorList>
    </citation>
    <scope>NUCLEOTIDE SEQUENCE</scope>
    <source>
        <strain evidence="2">KCS-6</strain>
    </source>
</reference>